<evidence type="ECO:0000313" key="4">
    <source>
        <dbReference type="Proteomes" id="UP001164746"/>
    </source>
</evidence>
<dbReference type="SUPFAM" id="SSF51735">
    <property type="entry name" value="NAD(P)-binding Rossmann-fold domains"/>
    <property type="match status" value="1"/>
</dbReference>
<dbReference type="PANTHER" id="PTHR43157:SF26">
    <property type="entry name" value="RETINOL DEHYDROGENASE-LIKE"/>
    <property type="match status" value="1"/>
</dbReference>
<dbReference type="PRINTS" id="PR00080">
    <property type="entry name" value="SDRFAMILY"/>
</dbReference>
<proteinExistence type="predicted"/>
<evidence type="ECO:0000313" key="3">
    <source>
        <dbReference type="EMBL" id="WAR19466.1"/>
    </source>
</evidence>
<gene>
    <name evidence="3" type="ORF">MAR_001304</name>
</gene>
<dbReference type="PANTHER" id="PTHR43157">
    <property type="entry name" value="PHOSPHATIDYLINOSITOL-GLYCAN BIOSYNTHESIS CLASS F PROTEIN-RELATED"/>
    <property type="match status" value="1"/>
</dbReference>
<feature type="transmembrane region" description="Helical" evidence="2">
    <location>
        <begin position="152"/>
        <end position="173"/>
    </location>
</feature>
<name>A0ABY7FJN8_MYAAR</name>
<feature type="transmembrane region" description="Helical" evidence="2">
    <location>
        <begin position="109"/>
        <end position="132"/>
    </location>
</feature>
<sequence length="516" mass="57075">MLSVVVVISATDDFVRRYRRHGSLCPSSALSASRATLSVVGVIGVTSDFARRRRYRRHGSLCPSSSLSASRATLFVVGVIGVTSDFARRRRYRRHGTLCPSSALSASRATLSVSALSASRATLLVVGVIGVTGHFVLRRHYRHHGSLCPSSALSASLVTLSVVGVIGVTGYFVRRRLYRRHVCAFLTIRQYMQGPKCRSTLKLAGKTVLITGANTGIGKETAKDLAKRGSSVRECAEEVKKNEQRLDILINNAGVMWTPQWKTEDGFDMQMGTNHLGHFLLTNLLLDLVKKSAPSANLNLEDINCAKSFSTVTAYANSKLANILFTRELAKRLEGTNVTAVSLHPGAIASELGRHIEDRNLVSRLLAKVLYYPFLKHLIKTPTAGAQTTLYCALDPDDTIHRNMTVLSKSQQKLDKMTSWPPNCGHSQKNSRALRSKCAPVFETVLKQAYSIEGKIYTDTNKYIENNVPVGTLITNVSFPSSNGQPPFFFQWNFMTSQRLYSRSLFLYKYCSKQLQ</sequence>
<feature type="transmembrane region" description="Helical" evidence="2">
    <location>
        <begin position="69"/>
        <end position="88"/>
    </location>
</feature>
<dbReference type="Proteomes" id="UP001164746">
    <property type="component" value="Chromosome 11"/>
</dbReference>
<dbReference type="EMBL" id="CP111022">
    <property type="protein sequence ID" value="WAR19466.1"/>
    <property type="molecule type" value="Genomic_DNA"/>
</dbReference>
<keyword evidence="4" id="KW-1185">Reference proteome</keyword>
<keyword evidence="1" id="KW-0560">Oxidoreductase</keyword>
<dbReference type="Gene3D" id="3.40.50.720">
    <property type="entry name" value="NAD(P)-binding Rossmann-like Domain"/>
    <property type="match status" value="2"/>
</dbReference>
<organism evidence="3 4">
    <name type="scientific">Mya arenaria</name>
    <name type="common">Soft-shell clam</name>
    <dbReference type="NCBI Taxonomy" id="6604"/>
    <lineage>
        <taxon>Eukaryota</taxon>
        <taxon>Metazoa</taxon>
        <taxon>Spiralia</taxon>
        <taxon>Lophotrochozoa</taxon>
        <taxon>Mollusca</taxon>
        <taxon>Bivalvia</taxon>
        <taxon>Autobranchia</taxon>
        <taxon>Heteroconchia</taxon>
        <taxon>Euheterodonta</taxon>
        <taxon>Imparidentia</taxon>
        <taxon>Neoheterodontei</taxon>
        <taxon>Myida</taxon>
        <taxon>Myoidea</taxon>
        <taxon>Myidae</taxon>
        <taxon>Mya</taxon>
    </lineage>
</organism>
<dbReference type="InterPro" id="IPR036291">
    <property type="entry name" value="NAD(P)-bd_dom_sf"/>
</dbReference>
<keyword evidence="2" id="KW-0472">Membrane</keyword>
<evidence type="ECO:0000256" key="2">
    <source>
        <dbReference type="SAM" id="Phobius"/>
    </source>
</evidence>
<protein>
    <submittedName>
        <fullName evidence="3">RDH12-like protein</fullName>
    </submittedName>
</protein>
<accession>A0ABY7FJN8</accession>
<dbReference type="InterPro" id="IPR002347">
    <property type="entry name" value="SDR_fam"/>
</dbReference>
<keyword evidence="2" id="KW-0812">Transmembrane</keyword>
<dbReference type="PRINTS" id="PR00081">
    <property type="entry name" value="GDHRDH"/>
</dbReference>
<reference evidence="3" key="1">
    <citation type="submission" date="2022-11" db="EMBL/GenBank/DDBJ databases">
        <title>Centuries of genome instability and evolution in soft-shell clam transmissible cancer (bioRxiv).</title>
        <authorList>
            <person name="Hart S.F.M."/>
            <person name="Yonemitsu M.A."/>
            <person name="Giersch R.M."/>
            <person name="Beal B.F."/>
            <person name="Arriagada G."/>
            <person name="Davis B.W."/>
            <person name="Ostrander E.A."/>
            <person name="Goff S.P."/>
            <person name="Metzger M.J."/>
        </authorList>
    </citation>
    <scope>NUCLEOTIDE SEQUENCE</scope>
    <source>
        <strain evidence="3">MELC-2E11</strain>
        <tissue evidence="3">Siphon/mantle</tissue>
    </source>
</reference>
<keyword evidence="2" id="KW-1133">Transmembrane helix</keyword>
<evidence type="ECO:0000256" key="1">
    <source>
        <dbReference type="ARBA" id="ARBA00023002"/>
    </source>
</evidence>
<dbReference type="Pfam" id="PF00106">
    <property type="entry name" value="adh_short"/>
    <property type="match status" value="1"/>
</dbReference>